<dbReference type="InterPro" id="IPR029069">
    <property type="entry name" value="HotDog_dom_sf"/>
</dbReference>
<organism evidence="1 2">
    <name type="scientific">Hortaea werneckii</name>
    <name type="common">Black yeast</name>
    <name type="synonym">Cladosporium werneckii</name>
    <dbReference type="NCBI Taxonomy" id="91943"/>
    <lineage>
        <taxon>Eukaryota</taxon>
        <taxon>Fungi</taxon>
        <taxon>Dikarya</taxon>
        <taxon>Ascomycota</taxon>
        <taxon>Pezizomycotina</taxon>
        <taxon>Dothideomycetes</taxon>
        <taxon>Dothideomycetidae</taxon>
        <taxon>Mycosphaerellales</taxon>
        <taxon>Teratosphaeriaceae</taxon>
        <taxon>Hortaea</taxon>
    </lineage>
</organism>
<dbReference type="OrthoDB" id="66964at2759"/>
<dbReference type="EMBL" id="QWIP01000019">
    <property type="protein sequence ID" value="RMY77837.1"/>
    <property type="molecule type" value="Genomic_DNA"/>
</dbReference>
<name>A0A3M7EN54_HORWE</name>
<evidence type="ECO:0000313" key="1">
    <source>
        <dbReference type="EMBL" id="RMY77837.1"/>
    </source>
</evidence>
<dbReference type="Gene3D" id="3.10.129.10">
    <property type="entry name" value="Hotdog Thioesterase"/>
    <property type="match status" value="1"/>
</dbReference>
<dbReference type="SUPFAM" id="SSF54637">
    <property type="entry name" value="Thioesterase/thiol ester dehydrase-isomerase"/>
    <property type="match status" value="1"/>
</dbReference>
<evidence type="ECO:0000313" key="2">
    <source>
        <dbReference type="Proteomes" id="UP000269276"/>
    </source>
</evidence>
<proteinExistence type="predicted"/>
<comment type="caution">
    <text evidence="1">The sequence shown here is derived from an EMBL/GenBank/DDBJ whole genome shotgun (WGS) entry which is preliminary data.</text>
</comment>
<sequence length="349" mass="38613">MLPLADTSVLGANPKFAALYRDLSSNKLNTDGTSKLDAKALKEREAFEEDIQTTQVESAKRQIVHSGLSDLVYRGDELPEELQDLVGITAASLAGDIGDEDKDIIANELERFHEYAPRIAEAISKNIQTDATALASLLSPENAPYVEDLADTIHKVQDTLATSTSRLSELRISLAQEIPALHELYREIIETSIRILEQTIHGSVARGTKAKADYLAVVAEGMSKKLMLQHGQLMQQIYTPEIQGVLRNKQEDLDAESLSLKRKLVQGAPNHYILHWKPEIAHTEAHADNTSRIIWRFCCPAEYRNSVGHVFEGAIATLLDVGTSLCLRLIGKPKFYSTLGASRNLNITF</sequence>
<dbReference type="Proteomes" id="UP000269276">
    <property type="component" value="Unassembled WGS sequence"/>
</dbReference>
<accession>A0A3M7EN54</accession>
<dbReference type="AlphaFoldDB" id="A0A3M7EN54"/>
<protein>
    <submittedName>
        <fullName evidence="1">Uncharacterized protein</fullName>
    </submittedName>
</protein>
<reference evidence="1 2" key="1">
    <citation type="journal article" date="2018" name="BMC Genomics">
        <title>Genomic evidence for intraspecific hybridization in a clonal and extremely halotolerant yeast.</title>
        <authorList>
            <person name="Gostincar C."/>
            <person name="Stajich J.E."/>
            <person name="Zupancic J."/>
            <person name="Zalar P."/>
            <person name="Gunde-Cimerman N."/>
        </authorList>
    </citation>
    <scope>NUCLEOTIDE SEQUENCE [LARGE SCALE GENOMIC DNA]</scope>
    <source>
        <strain evidence="1 2">EXF-2682</strain>
    </source>
</reference>
<gene>
    <name evidence="1" type="ORF">D0863_01082</name>
</gene>
<dbReference type="VEuPathDB" id="FungiDB:BTJ68_14633"/>